<dbReference type="GO" id="GO:0006516">
    <property type="term" value="P:glycoprotein catabolic process"/>
    <property type="evidence" value="ECO:0007669"/>
    <property type="project" value="TreeGrafter"/>
</dbReference>
<dbReference type="InterPro" id="IPR013783">
    <property type="entry name" value="Ig-like_fold"/>
</dbReference>
<dbReference type="Pfam" id="PF00703">
    <property type="entry name" value="Glyco_hydro_2"/>
    <property type="match status" value="1"/>
</dbReference>
<comment type="pathway">
    <text evidence="3">Glycan metabolism; N-glycan degradation.</text>
</comment>
<accession>A0A2T5MH51</accession>
<dbReference type="SUPFAM" id="SSF49303">
    <property type="entry name" value="beta-Galactosidase/glucuronidase domain"/>
    <property type="match status" value="2"/>
</dbReference>
<evidence type="ECO:0000259" key="14">
    <source>
        <dbReference type="Pfam" id="PF17753"/>
    </source>
</evidence>
<comment type="caution">
    <text evidence="17">The sequence shown here is derived from an EMBL/GenBank/DDBJ whole genome shotgun (WGS) entry which is preliminary data.</text>
</comment>
<evidence type="ECO:0000256" key="2">
    <source>
        <dbReference type="ARBA" id="ARBA00004613"/>
    </source>
</evidence>
<evidence type="ECO:0000256" key="12">
    <source>
        <dbReference type="ARBA" id="ARBA00041614"/>
    </source>
</evidence>
<feature type="domain" description="Mannosidase Ig/CBM-like" evidence="15">
    <location>
        <begin position="675"/>
        <end position="756"/>
    </location>
</feature>
<evidence type="ECO:0000313" key="18">
    <source>
        <dbReference type="Proteomes" id="UP000244248"/>
    </source>
</evidence>
<feature type="domain" description="Glycoside hydrolase family 2 immunoglobulin-like beta-sandwich" evidence="13">
    <location>
        <begin position="199"/>
        <end position="303"/>
    </location>
</feature>
<evidence type="ECO:0000256" key="6">
    <source>
        <dbReference type="ARBA" id="ARBA00022525"/>
    </source>
</evidence>
<dbReference type="SUPFAM" id="SSF49785">
    <property type="entry name" value="Galactose-binding domain-like"/>
    <property type="match status" value="1"/>
</dbReference>
<dbReference type="Pfam" id="PF22666">
    <property type="entry name" value="Glyco_hydro_2_N2"/>
    <property type="match status" value="1"/>
</dbReference>
<dbReference type="InterPro" id="IPR036156">
    <property type="entry name" value="Beta-gal/glucu_dom_sf"/>
</dbReference>
<comment type="similarity">
    <text evidence="10">Belongs to the glycosyl hydrolase 2 family. Beta-mannosidase B subfamily.</text>
</comment>
<dbReference type="Gene3D" id="2.60.120.260">
    <property type="entry name" value="Galactose-binding domain-like"/>
    <property type="match status" value="1"/>
</dbReference>
<sequence>MIFKQWQLKDFDVDGGLAAGAHIGSGGPAWLDVDVPGDTYVALANAKRIEDPFRGRNENDLGWIAQHEWWWRTQFSISPAEAGEQIELIFEGLDTFAAVYLNGVLLGQTNNMFREWRFDVREHLRNDAENELAIAFTPPSKMLEASKPPLWVLATEKVAVSKRNLMRKAQFGWGWDWGPCLPTVGVWQPVRIERWKQSRITDLHFATQSIAAHEADVVVEAEIELLSEGKALTAEISIFDPKGKLLLKKGVSAQPKIRVALKINEPQLWWTADLGKQPLYTVMLRVLDGETVLDTRKQLVGIRTIALDTSADVDEPGTNFFRFVLNGVPIFARGANWIPATSFVGAMEESRYRDLLSTAVQANMNMMRVWGGGVYEFKAFYDLCDELGLLVWQDFMFACAPYPENEEAFVDNVRHEVQHQIKRLRNHPSLALWCGNNECQVIQDLINQMSKTDTALMGASYYDSLMPKAVGELDPTTPYWPGSPYGGGSPNSMRAGDVHNWTVWHGIPLVPDKELIGTIDRSPEGVAYTRYAEDQGRFISEFGIHAAPVKATLQRWMNPEDLELGSQGFLDRIKDEPKDKVNAMLIPVTGLPETLDQYIAFTMFTQAEGLKFGLEHFRRRKPHCSGTLIWQYNDCWPCVSWSLVDYDGVGKASYFATARAYAPVMASFKSLGDGEIALWITNDTLAQVSGDLLIEQLSFKGDVDWRVPVSFNAAANGSAPVWKGKAPDSVRDRVICVYSATNQFAPNRFLFAPVKDLMLATEVPPQIAIEKVSNHELHVAITSKNYLLFVHLTAEDPETRFSDNYFDLRPGEIRVITVKNKIKPLSSDSIALHSWNN</sequence>
<evidence type="ECO:0000256" key="11">
    <source>
        <dbReference type="ARBA" id="ARBA00041069"/>
    </source>
</evidence>
<keyword evidence="9" id="KW-0326">Glycosidase</keyword>
<comment type="catalytic activity">
    <reaction evidence="1">
        <text>Hydrolysis of terminal, non-reducing beta-D-mannose residues in beta-D-mannosides.</text>
        <dbReference type="EC" id="3.2.1.25"/>
    </reaction>
</comment>
<dbReference type="Pfam" id="PF17753">
    <property type="entry name" value="Ig_mannosidase"/>
    <property type="match status" value="1"/>
</dbReference>
<dbReference type="InterPro" id="IPR050887">
    <property type="entry name" value="Beta-mannosidase_GH2"/>
</dbReference>
<dbReference type="InterPro" id="IPR017853">
    <property type="entry name" value="GH"/>
</dbReference>
<dbReference type="Gene3D" id="3.20.20.80">
    <property type="entry name" value="Glycosidases"/>
    <property type="match status" value="1"/>
</dbReference>
<evidence type="ECO:0000256" key="4">
    <source>
        <dbReference type="ARBA" id="ARBA00011738"/>
    </source>
</evidence>
<evidence type="ECO:0000313" key="17">
    <source>
        <dbReference type="EMBL" id="PTU31897.1"/>
    </source>
</evidence>
<dbReference type="EC" id="3.2.1.25" evidence="5"/>
<keyword evidence="18" id="KW-1185">Reference proteome</keyword>
<comment type="subcellular location">
    <subcellularLocation>
        <location evidence="2">Secreted</location>
    </subcellularLocation>
</comment>
<dbReference type="FunFam" id="3.20.20.80:FF:000050">
    <property type="entry name" value="Beta-mannosidase B"/>
    <property type="match status" value="1"/>
</dbReference>
<feature type="domain" description="Beta-mannosidase-like galactose-binding" evidence="16">
    <location>
        <begin position="27"/>
        <end position="188"/>
    </location>
</feature>
<keyword evidence="6" id="KW-0964">Secreted</keyword>
<comment type="subunit">
    <text evidence="4">Homodimer.</text>
</comment>
<dbReference type="InterPro" id="IPR054593">
    <property type="entry name" value="Beta-mannosidase-like_N2"/>
</dbReference>
<feature type="domain" description="Beta-mannosidase Ig-fold" evidence="14">
    <location>
        <begin position="764"/>
        <end position="820"/>
    </location>
</feature>
<name>A0A2T5MH51_9GAMM</name>
<evidence type="ECO:0000256" key="7">
    <source>
        <dbReference type="ARBA" id="ARBA00022801"/>
    </source>
</evidence>
<evidence type="ECO:0000256" key="9">
    <source>
        <dbReference type="ARBA" id="ARBA00023295"/>
    </source>
</evidence>
<dbReference type="InterPro" id="IPR041447">
    <property type="entry name" value="Mannosidase_ig"/>
</dbReference>
<evidence type="ECO:0000259" key="16">
    <source>
        <dbReference type="Pfam" id="PF22666"/>
    </source>
</evidence>
<dbReference type="AlphaFoldDB" id="A0A2T5MH51"/>
<dbReference type="InterPro" id="IPR006102">
    <property type="entry name" value="Ig-like_GH2"/>
</dbReference>
<dbReference type="Proteomes" id="UP000244248">
    <property type="component" value="Unassembled WGS sequence"/>
</dbReference>
<keyword evidence="8" id="KW-0325">Glycoprotein</keyword>
<dbReference type="InterPro" id="IPR008979">
    <property type="entry name" value="Galactose-bd-like_sf"/>
</dbReference>
<dbReference type="InterPro" id="IPR041625">
    <property type="entry name" value="Beta-mannosidase_Ig"/>
</dbReference>
<evidence type="ECO:0000256" key="1">
    <source>
        <dbReference type="ARBA" id="ARBA00000829"/>
    </source>
</evidence>
<dbReference type="GO" id="GO:0004567">
    <property type="term" value="F:beta-mannosidase activity"/>
    <property type="evidence" value="ECO:0007669"/>
    <property type="project" value="UniProtKB-EC"/>
</dbReference>
<dbReference type="SUPFAM" id="SSF51445">
    <property type="entry name" value="(Trans)glycosidases"/>
    <property type="match status" value="1"/>
</dbReference>
<protein>
    <recommendedName>
        <fullName evidence="11">Beta-mannosidase B</fullName>
        <ecNumber evidence="5">3.2.1.25</ecNumber>
    </recommendedName>
    <alternativeName>
        <fullName evidence="12">Mannanase B</fullName>
    </alternativeName>
</protein>
<evidence type="ECO:0000256" key="8">
    <source>
        <dbReference type="ARBA" id="ARBA00023180"/>
    </source>
</evidence>
<evidence type="ECO:0000259" key="15">
    <source>
        <dbReference type="Pfam" id="PF17786"/>
    </source>
</evidence>
<organism evidence="17 18">
    <name type="scientific">Stenotrophobium rhamnosiphilum</name>
    <dbReference type="NCBI Taxonomy" id="2029166"/>
    <lineage>
        <taxon>Bacteria</taxon>
        <taxon>Pseudomonadati</taxon>
        <taxon>Pseudomonadota</taxon>
        <taxon>Gammaproteobacteria</taxon>
        <taxon>Nevskiales</taxon>
        <taxon>Nevskiaceae</taxon>
        <taxon>Stenotrophobium</taxon>
    </lineage>
</organism>
<dbReference type="GO" id="GO:0005576">
    <property type="term" value="C:extracellular region"/>
    <property type="evidence" value="ECO:0007669"/>
    <property type="project" value="UniProtKB-SubCell"/>
</dbReference>
<gene>
    <name evidence="17" type="ORF">CJD38_04215</name>
</gene>
<dbReference type="EMBL" id="QANS01000002">
    <property type="protein sequence ID" value="PTU31897.1"/>
    <property type="molecule type" value="Genomic_DNA"/>
</dbReference>
<evidence type="ECO:0000256" key="5">
    <source>
        <dbReference type="ARBA" id="ARBA00012754"/>
    </source>
</evidence>
<dbReference type="Gene3D" id="2.60.40.10">
    <property type="entry name" value="Immunoglobulins"/>
    <property type="match status" value="2"/>
</dbReference>
<evidence type="ECO:0000259" key="13">
    <source>
        <dbReference type="Pfam" id="PF00703"/>
    </source>
</evidence>
<dbReference type="PANTHER" id="PTHR43730">
    <property type="entry name" value="BETA-MANNOSIDASE"/>
    <property type="match status" value="1"/>
</dbReference>
<dbReference type="OrthoDB" id="9758603at2"/>
<dbReference type="Pfam" id="PF17786">
    <property type="entry name" value="Mannosidase_ig"/>
    <property type="match status" value="1"/>
</dbReference>
<keyword evidence="7 17" id="KW-0378">Hydrolase</keyword>
<proteinExistence type="inferred from homology"/>
<evidence type="ECO:0000256" key="3">
    <source>
        <dbReference type="ARBA" id="ARBA00004740"/>
    </source>
</evidence>
<dbReference type="GO" id="GO:0005975">
    <property type="term" value="P:carbohydrate metabolic process"/>
    <property type="evidence" value="ECO:0007669"/>
    <property type="project" value="InterPro"/>
</dbReference>
<reference evidence="17 18" key="1">
    <citation type="submission" date="2018-04" db="EMBL/GenBank/DDBJ databases">
        <title>Novel species isolated from glacier.</title>
        <authorList>
            <person name="Liu Q."/>
            <person name="Xin Y.-H."/>
        </authorList>
    </citation>
    <scope>NUCLEOTIDE SEQUENCE [LARGE SCALE GENOMIC DNA]</scope>
    <source>
        <strain evidence="17 18">GT1R17</strain>
    </source>
</reference>
<evidence type="ECO:0000256" key="10">
    <source>
        <dbReference type="ARBA" id="ARBA00038429"/>
    </source>
</evidence>
<dbReference type="PANTHER" id="PTHR43730:SF1">
    <property type="entry name" value="BETA-MANNOSIDASE"/>
    <property type="match status" value="1"/>
</dbReference>